<dbReference type="InterPro" id="IPR029052">
    <property type="entry name" value="Metallo-depent_PP-like"/>
</dbReference>
<protein>
    <submittedName>
        <fullName evidence="3">Alkaline phosphatase</fullName>
    </submittedName>
</protein>
<reference evidence="4" key="1">
    <citation type="journal article" date="2020" name="Int. J. Syst. Evol. Microbiol.">
        <title>Alteromonas alba sp. nov., a marine bacterium isolated from the seawater of the West Pacific Ocean.</title>
        <authorList>
            <person name="Sun C."/>
            <person name="Wu Y.-H."/>
            <person name="Xamxidin M."/>
            <person name="Cheng H."/>
            <person name="Xu X.-W."/>
        </authorList>
    </citation>
    <scope>NUCLEOTIDE SEQUENCE [LARGE SCALE GENOMIC DNA]</scope>
    <source>
        <strain evidence="4">190</strain>
    </source>
</reference>
<dbReference type="PANTHER" id="PTHR43606">
    <property type="entry name" value="PHOSPHATASE, PUTATIVE (AFU_ORTHOLOGUE AFUA_6G08710)-RELATED"/>
    <property type="match status" value="1"/>
</dbReference>
<dbReference type="Gene3D" id="2.60.40.380">
    <property type="entry name" value="Purple acid phosphatase-like, N-terminal"/>
    <property type="match status" value="1"/>
</dbReference>
<dbReference type="EMBL" id="PVNP01000003">
    <property type="protein sequence ID" value="PRO75573.1"/>
    <property type="molecule type" value="Genomic_DNA"/>
</dbReference>
<dbReference type="InterPro" id="IPR052900">
    <property type="entry name" value="Phospholipid_Metab_Enz"/>
</dbReference>
<dbReference type="OrthoDB" id="327733at2"/>
<organism evidence="3 4">
    <name type="scientific">Alteromonas alba</name>
    <dbReference type="NCBI Taxonomy" id="2079529"/>
    <lineage>
        <taxon>Bacteria</taxon>
        <taxon>Pseudomonadati</taxon>
        <taxon>Pseudomonadota</taxon>
        <taxon>Gammaproteobacteria</taxon>
        <taxon>Alteromonadales</taxon>
        <taxon>Alteromonadaceae</taxon>
        <taxon>Alteromonas/Salinimonas group</taxon>
        <taxon>Alteromonas</taxon>
    </lineage>
</organism>
<dbReference type="AlphaFoldDB" id="A0A2S9VGJ3"/>
<dbReference type="Gene3D" id="3.60.21.70">
    <property type="entry name" value="PhoD-like phosphatase"/>
    <property type="match status" value="1"/>
</dbReference>
<sequence length="559" mass="62475">MDRRRFIKLSSLLGGTLTLSTQLTGCASAPQTKDYFPAVEFTHGVASGDPTTSAVILWTRAVPADNDDSGYVRWQIATSPDFNSPLRDGVAKTTRNNDFTVKIDVQDLPAGRSFYYRFFTSENRSVTGTTSTLATGVIDKLKFAIFSCANYPAGYFNAYKAAAEDSEVDVVLHLGDYIYEYPKGGYATANAEAIGRDFMPGNEGELLTLKDYRLRYATYRQDNGLQLLHQRKPFIAIWDDHEIANDTYMSGAQNHSADEGDFFARRTAAIQAYYEWLPIRPPMGDGNPQIYRSFEFGNLVNLYMLDTRVIGREKQLNMADYKRADGQFDGKAFMQALHNPDRTLLGRAQFNWLADEVKQSSARWQVLGQQILMGKMHYPAEVLTSEREAVAGAIEGLLGLLKKQQAGATLSEEELARLATKLPYNLDAWDGYAAERDKVLSLFSDAQKSLLVIAGDTHNGWVNKLTDNSGETVAMEYATPSVSSPGMEGYLGLNTAQAKRLADALPLLIDDLSYCNLHERGYMTMSFTLSMVTTQWHYVSNISNENYTVFTRHTERFVN</sequence>
<dbReference type="PANTHER" id="PTHR43606:SF2">
    <property type="entry name" value="ALKALINE PHOSPHATASE FAMILY PROTEIN (AFU_ORTHOLOGUE AFUA_5G03860)"/>
    <property type="match status" value="1"/>
</dbReference>
<comment type="caution">
    <text evidence="3">The sequence shown here is derived from an EMBL/GenBank/DDBJ whole genome shotgun (WGS) entry which is preliminary data.</text>
</comment>
<feature type="domain" description="PhoD-like phosphatase metallophosphatase" evidence="1">
    <location>
        <begin position="143"/>
        <end position="536"/>
    </location>
</feature>
<dbReference type="Pfam" id="PF16655">
    <property type="entry name" value="PhoD_N"/>
    <property type="match status" value="1"/>
</dbReference>
<dbReference type="SUPFAM" id="SSF56300">
    <property type="entry name" value="Metallo-dependent phosphatases"/>
    <property type="match status" value="1"/>
</dbReference>
<dbReference type="InterPro" id="IPR038607">
    <property type="entry name" value="PhoD-like_sf"/>
</dbReference>
<keyword evidence="4" id="KW-1185">Reference proteome</keyword>
<dbReference type="Proteomes" id="UP000238949">
    <property type="component" value="Unassembled WGS sequence"/>
</dbReference>
<evidence type="ECO:0000313" key="3">
    <source>
        <dbReference type="EMBL" id="PRO75573.1"/>
    </source>
</evidence>
<name>A0A2S9VGJ3_9ALTE</name>
<proteinExistence type="predicted"/>
<evidence type="ECO:0000259" key="1">
    <source>
        <dbReference type="Pfam" id="PF09423"/>
    </source>
</evidence>
<evidence type="ECO:0000259" key="2">
    <source>
        <dbReference type="Pfam" id="PF16655"/>
    </source>
</evidence>
<gene>
    <name evidence="3" type="ORF">C6Y40_00285</name>
</gene>
<evidence type="ECO:0000313" key="4">
    <source>
        <dbReference type="Proteomes" id="UP000238949"/>
    </source>
</evidence>
<accession>A0A2S9VGJ3</accession>
<feature type="domain" description="Phospholipase D N-terminal" evidence="2">
    <location>
        <begin position="43"/>
        <end position="132"/>
    </location>
</feature>
<dbReference type="InterPro" id="IPR032093">
    <property type="entry name" value="PhoD_N"/>
</dbReference>
<dbReference type="Pfam" id="PF09423">
    <property type="entry name" value="PhoD"/>
    <property type="match status" value="1"/>
</dbReference>
<dbReference type="InterPro" id="IPR018946">
    <property type="entry name" value="PhoD-like_MPP"/>
</dbReference>
<dbReference type="CDD" id="cd07389">
    <property type="entry name" value="MPP_PhoD"/>
    <property type="match status" value="1"/>
</dbReference>
<dbReference type="RefSeq" id="WP_105932791.1">
    <property type="nucleotide sequence ID" value="NZ_PVNP01000003.1"/>
</dbReference>